<organism evidence="1 2">
    <name type="scientific">Fusobacterium pseudoperiodonticum</name>
    <dbReference type="NCBI Taxonomy" id="2663009"/>
    <lineage>
        <taxon>Bacteria</taxon>
        <taxon>Fusobacteriati</taxon>
        <taxon>Fusobacteriota</taxon>
        <taxon>Fusobacteriia</taxon>
        <taxon>Fusobacteriales</taxon>
        <taxon>Fusobacteriaceae</taxon>
        <taxon>Fusobacterium</taxon>
    </lineage>
</organism>
<reference evidence="1 2" key="1">
    <citation type="submission" date="2017-11" db="EMBL/GenBank/DDBJ databases">
        <title>Genome sequencing of Fusobacterium periodonticum KCOM 1259.</title>
        <authorList>
            <person name="Kook J.-K."/>
            <person name="Park S.-N."/>
            <person name="Lim Y.K."/>
        </authorList>
    </citation>
    <scope>NUCLEOTIDE SEQUENCE [LARGE SCALE GENOMIC DNA]</scope>
    <source>
        <strain evidence="1 2">KCOM 1259</strain>
    </source>
</reference>
<sequence>MENIKEMVIEKLKLFKIDEATSIEYFLNKALSSINNFTNQNYTFDSIPDGLKYILVDKAVGEILNFKKLNGELKDYDFSSVLKSIKEGDTTETYSDTVKTPEELFEIMLNDLLIGKDNELYRYRRLQW</sequence>
<dbReference type="Proteomes" id="UP000229011">
    <property type="component" value="Unassembled WGS sequence"/>
</dbReference>
<evidence type="ECO:0000313" key="2">
    <source>
        <dbReference type="Proteomes" id="UP000229011"/>
    </source>
</evidence>
<comment type="caution">
    <text evidence="1">The sequence shown here is derived from an EMBL/GenBank/DDBJ whole genome shotgun (WGS) entry which is preliminary data.</text>
</comment>
<evidence type="ECO:0000313" key="1">
    <source>
        <dbReference type="EMBL" id="PIM79161.1"/>
    </source>
</evidence>
<accession>A0A2G9EEP8</accession>
<protein>
    <submittedName>
        <fullName evidence="1">Uncharacterized protein</fullName>
    </submittedName>
</protein>
<dbReference type="EMBL" id="PEQY01000001">
    <property type="protein sequence ID" value="PIM79161.1"/>
    <property type="molecule type" value="Genomic_DNA"/>
</dbReference>
<dbReference type="GeneID" id="93327089"/>
<gene>
    <name evidence="1" type="ORF">CTM71_01210</name>
</gene>
<dbReference type="AlphaFoldDB" id="A0A2G9EEP8"/>
<dbReference type="RefSeq" id="WP_099957930.1">
    <property type="nucleotide sequence ID" value="NZ_PEQY01000001.1"/>
</dbReference>
<proteinExistence type="predicted"/>
<name>A0A2G9EEP8_9FUSO</name>